<dbReference type="Gene3D" id="3.40.1170.60">
    <property type="match status" value="1"/>
</dbReference>
<proteinExistence type="inferred from homology"/>
<evidence type="ECO:0000256" key="9">
    <source>
        <dbReference type="ARBA" id="ARBA00022842"/>
    </source>
</evidence>
<dbReference type="GO" id="GO:0003684">
    <property type="term" value="F:damaged DNA binding"/>
    <property type="evidence" value="ECO:0007669"/>
    <property type="project" value="InterPro"/>
</dbReference>
<dbReference type="FunFam" id="3.40.1170.60:FF:000014">
    <property type="entry name" value="Related to DNA polymerase kappa"/>
    <property type="match status" value="1"/>
</dbReference>
<accession>A0A9P7KFE5</accession>
<dbReference type="GO" id="GO:0042276">
    <property type="term" value="P:error-prone translesion synthesis"/>
    <property type="evidence" value="ECO:0007669"/>
    <property type="project" value="TreeGrafter"/>
</dbReference>
<comment type="similarity">
    <text evidence="1">Belongs to the DNA polymerase type-Y family.</text>
</comment>
<evidence type="ECO:0000259" key="14">
    <source>
        <dbReference type="PROSITE" id="PS50173"/>
    </source>
</evidence>
<reference evidence="15" key="2">
    <citation type="submission" date="2021-10" db="EMBL/GenBank/DDBJ databases">
        <title>Phylogenomics reveals ancestral predisposition of the termite-cultivated fungus Termitomyces towards a domesticated lifestyle.</title>
        <authorList>
            <person name="Auxier B."/>
            <person name="Grum-Grzhimaylo A."/>
            <person name="Cardenas M.E."/>
            <person name="Lodge J.D."/>
            <person name="Laessoe T."/>
            <person name="Pedersen O."/>
            <person name="Smith M.E."/>
            <person name="Kuyper T.W."/>
            <person name="Franco-Molano E.A."/>
            <person name="Baroni T.J."/>
            <person name="Aanen D.K."/>
        </authorList>
    </citation>
    <scope>NUCLEOTIDE SEQUENCE</scope>
    <source>
        <strain evidence="15">D49</strain>
    </source>
</reference>
<dbReference type="FunFam" id="3.30.1490.100:FF:000004">
    <property type="entry name" value="DNA polymerase IV"/>
    <property type="match status" value="1"/>
</dbReference>
<sequence>MAEASAELILSQETESLVKRLAGPSTGKAGWYDGFQQNEKKRDKDLTRRIELILKQREEVLHGVDIATIEQSADRLLDELESQRDLSQIIVHVDMDAFFANVELLDDPTLEGKAFAVGHTVLTTASYEARKYGVRSGMAGFIAKKLCPELIFVPIHPSRYSETSKAVMSIFKEYDSNLFAAGCDEAYLNITPYCTIHNLTAADCVQEMRKKVFQETKLTASAGIAPTKNKPNGQFELSFDKESVMLFLQDLSIRKVPGIGRVNERLLESIGIKTCGDIFTHRATIHLMEKQFGREYLFRTYLGITSNVVKPIERGERKSIGAERTFSPLREKGKILQKLEEIALELEKDMEENGWAGQTVNLKFKLENYQSCTRAKSYDRWITTKEDLYTAGKELILPEFPLSIRLIGLRVTKLKDLQANSEPVNGIKRFFEPLVSEQPWKKVKMEDGNKESLVYNQIDNDGFHGFMPGFHEQEDTSDLDQNKEIIPIPKPQAKPRPPLSALAASVHMNDRIQHGASSSTSGHVKPRSLGHVTKRKSSGAASFTDLDPTETHDCPICGKALRTDNQGLNAHIDFCLSRTAIRVAHAEATGHSKDDLSRFKPISKGKGNK</sequence>
<evidence type="ECO:0000256" key="6">
    <source>
        <dbReference type="ARBA" id="ARBA00022705"/>
    </source>
</evidence>
<evidence type="ECO:0000256" key="8">
    <source>
        <dbReference type="ARBA" id="ARBA00022763"/>
    </source>
</evidence>
<dbReference type="InterPro" id="IPR043502">
    <property type="entry name" value="DNA/RNA_pol_sf"/>
</dbReference>
<dbReference type="InterPro" id="IPR001126">
    <property type="entry name" value="UmuC"/>
</dbReference>
<evidence type="ECO:0000256" key="5">
    <source>
        <dbReference type="ARBA" id="ARBA00022695"/>
    </source>
</evidence>
<gene>
    <name evidence="15" type="ORF">H0H81_000326</name>
</gene>
<dbReference type="Pfam" id="PF00817">
    <property type="entry name" value="IMS"/>
    <property type="match status" value="1"/>
</dbReference>
<dbReference type="EC" id="2.7.7.7" evidence="2"/>
<keyword evidence="6" id="KW-0235">DNA replication</keyword>
<evidence type="ECO:0000256" key="7">
    <source>
        <dbReference type="ARBA" id="ARBA00022723"/>
    </source>
</evidence>
<keyword evidence="5" id="KW-0548">Nucleotidyltransferase</keyword>
<keyword evidence="11" id="KW-0234">DNA repair</keyword>
<dbReference type="InterPro" id="IPR022880">
    <property type="entry name" value="DNApol_IV"/>
</dbReference>
<evidence type="ECO:0000256" key="13">
    <source>
        <dbReference type="SAM" id="MobiDB-lite"/>
    </source>
</evidence>
<keyword evidence="9" id="KW-0460">Magnesium</keyword>
<evidence type="ECO:0000256" key="2">
    <source>
        <dbReference type="ARBA" id="ARBA00012417"/>
    </source>
</evidence>
<dbReference type="Pfam" id="PF11798">
    <property type="entry name" value="IMS_HHH"/>
    <property type="match status" value="1"/>
</dbReference>
<evidence type="ECO:0000256" key="3">
    <source>
        <dbReference type="ARBA" id="ARBA00016178"/>
    </source>
</evidence>
<dbReference type="GO" id="GO:0006281">
    <property type="term" value="P:DNA repair"/>
    <property type="evidence" value="ECO:0007669"/>
    <property type="project" value="UniProtKB-KW"/>
</dbReference>
<dbReference type="SUPFAM" id="SSF56672">
    <property type="entry name" value="DNA/RNA polymerases"/>
    <property type="match status" value="1"/>
</dbReference>
<dbReference type="Gene3D" id="1.10.150.810">
    <property type="match status" value="2"/>
</dbReference>
<evidence type="ECO:0000256" key="12">
    <source>
        <dbReference type="ARBA" id="ARBA00049244"/>
    </source>
</evidence>
<organism evidence="15 16">
    <name type="scientific">Sphagnurus paluster</name>
    <dbReference type="NCBI Taxonomy" id="117069"/>
    <lineage>
        <taxon>Eukaryota</taxon>
        <taxon>Fungi</taxon>
        <taxon>Dikarya</taxon>
        <taxon>Basidiomycota</taxon>
        <taxon>Agaricomycotina</taxon>
        <taxon>Agaricomycetes</taxon>
        <taxon>Agaricomycetidae</taxon>
        <taxon>Agaricales</taxon>
        <taxon>Tricholomatineae</taxon>
        <taxon>Lyophyllaceae</taxon>
        <taxon>Sphagnurus</taxon>
    </lineage>
</organism>
<dbReference type="GO" id="GO:0006260">
    <property type="term" value="P:DNA replication"/>
    <property type="evidence" value="ECO:0007669"/>
    <property type="project" value="UniProtKB-KW"/>
</dbReference>
<dbReference type="Pfam" id="PF11799">
    <property type="entry name" value="IMS_C"/>
    <property type="match status" value="1"/>
</dbReference>
<dbReference type="GO" id="GO:0003887">
    <property type="term" value="F:DNA-directed DNA polymerase activity"/>
    <property type="evidence" value="ECO:0007669"/>
    <property type="project" value="UniProtKB-KW"/>
</dbReference>
<evidence type="ECO:0000256" key="10">
    <source>
        <dbReference type="ARBA" id="ARBA00022932"/>
    </source>
</evidence>
<keyword evidence="16" id="KW-1185">Reference proteome</keyword>
<dbReference type="Gene3D" id="3.30.160.60">
    <property type="entry name" value="Classic Zinc Finger"/>
    <property type="match status" value="1"/>
</dbReference>
<dbReference type="GO" id="GO:0005634">
    <property type="term" value="C:nucleus"/>
    <property type="evidence" value="ECO:0007669"/>
    <property type="project" value="TreeGrafter"/>
</dbReference>
<dbReference type="InterPro" id="IPR024728">
    <property type="entry name" value="PolY_HhH_motif"/>
</dbReference>
<dbReference type="Proteomes" id="UP000717328">
    <property type="component" value="Unassembled WGS sequence"/>
</dbReference>
<dbReference type="GO" id="GO:0070987">
    <property type="term" value="P:error-free translesion synthesis"/>
    <property type="evidence" value="ECO:0007669"/>
    <property type="project" value="UniProtKB-ARBA"/>
</dbReference>
<dbReference type="InterPro" id="IPR017961">
    <property type="entry name" value="DNA_pol_Y-fam_little_finger"/>
</dbReference>
<keyword evidence="4" id="KW-0808">Transferase</keyword>
<evidence type="ECO:0000256" key="11">
    <source>
        <dbReference type="ARBA" id="ARBA00023204"/>
    </source>
</evidence>
<name>A0A9P7KFE5_9AGAR</name>
<dbReference type="SUPFAM" id="SSF100879">
    <property type="entry name" value="Lesion bypass DNA polymerase (Y-family), little finger domain"/>
    <property type="match status" value="1"/>
</dbReference>
<dbReference type="GO" id="GO:0046872">
    <property type="term" value="F:metal ion binding"/>
    <property type="evidence" value="ECO:0007669"/>
    <property type="project" value="UniProtKB-KW"/>
</dbReference>
<evidence type="ECO:0000256" key="4">
    <source>
        <dbReference type="ARBA" id="ARBA00022679"/>
    </source>
</evidence>
<comment type="caution">
    <text evidence="15">The sequence shown here is derived from an EMBL/GenBank/DDBJ whole genome shotgun (WGS) entry which is preliminary data.</text>
</comment>
<keyword evidence="8" id="KW-0227">DNA damage</keyword>
<keyword evidence="7" id="KW-0479">Metal-binding</keyword>
<dbReference type="EMBL" id="JABCKI010000519">
    <property type="protein sequence ID" value="KAG5650201.1"/>
    <property type="molecule type" value="Genomic_DNA"/>
</dbReference>
<dbReference type="OrthoDB" id="1747274at2759"/>
<feature type="region of interest" description="Disordered" evidence="13">
    <location>
        <begin position="513"/>
        <end position="548"/>
    </location>
</feature>
<feature type="domain" description="UmuC" evidence="14">
    <location>
        <begin position="90"/>
        <end position="260"/>
    </location>
</feature>
<dbReference type="PROSITE" id="PS50173">
    <property type="entry name" value="UMUC"/>
    <property type="match status" value="1"/>
</dbReference>
<reference evidence="15" key="1">
    <citation type="submission" date="2021-02" db="EMBL/GenBank/DDBJ databases">
        <authorList>
            <person name="Nieuwenhuis M."/>
            <person name="Van De Peppel L.J.J."/>
        </authorList>
    </citation>
    <scope>NUCLEOTIDE SEQUENCE</scope>
    <source>
        <strain evidence="15">D49</strain>
    </source>
</reference>
<protein>
    <recommendedName>
        <fullName evidence="3">DNA polymerase kappa</fullName>
        <ecNumber evidence="2">2.7.7.7</ecNumber>
    </recommendedName>
</protein>
<feature type="compositionally biased region" description="Basic residues" evidence="13">
    <location>
        <begin position="524"/>
        <end position="537"/>
    </location>
</feature>
<dbReference type="AlphaFoldDB" id="A0A9P7KFE5"/>
<dbReference type="Gene3D" id="3.30.70.270">
    <property type="match status" value="1"/>
</dbReference>
<dbReference type="InterPro" id="IPR036775">
    <property type="entry name" value="DNA_pol_Y-fam_lit_finger_sf"/>
</dbReference>
<evidence type="ECO:0000256" key="1">
    <source>
        <dbReference type="ARBA" id="ARBA00010945"/>
    </source>
</evidence>
<dbReference type="Gene3D" id="3.30.1490.100">
    <property type="entry name" value="DNA polymerase, Y-family, little finger domain"/>
    <property type="match status" value="1"/>
</dbReference>
<dbReference type="PANTHER" id="PTHR11076:SF33">
    <property type="entry name" value="DNA POLYMERASE KAPPA"/>
    <property type="match status" value="1"/>
</dbReference>
<dbReference type="PANTHER" id="PTHR11076">
    <property type="entry name" value="DNA REPAIR POLYMERASE UMUC / TRANSFERASE FAMILY MEMBER"/>
    <property type="match status" value="1"/>
</dbReference>
<evidence type="ECO:0000313" key="16">
    <source>
        <dbReference type="Proteomes" id="UP000717328"/>
    </source>
</evidence>
<dbReference type="InterPro" id="IPR050116">
    <property type="entry name" value="DNA_polymerase-Y"/>
</dbReference>
<feature type="region of interest" description="Disordered" evidence="13">
    <location>
        <begin position="588"/>
        <end position="609"/>
    </location>
</feature>
<dbReference type="InterPro" id="IPR043128">
    <property type="entry name" value="Rev_trsase/Diguanyl_cyclase"/>
</dbReference>
<evidence type="ECO:0000313" key="15">
    <source>
        <dbReference type="EMBL" id="KAG5650201.1"/>
    </source>
</evidence>
<dbReference type="CDD" id="cd03586">
    <property type="entry name" value="PolY_Pol_IV_kappa"/>
    <property type="match status" value="1"/>
</dbReference>
<keyword evidence="10" id="KW-0239">DNA-directed DNA polymerase</keyword>
<comment type="catalytic activity">
    <reaction evidence="12">
        <text>DNA(n) + a 2'-deoxyribonucleoside 5'-triphosphate = DNA(n+1) + diphosphate</text>
        <dbReference type="Rhea" id="RHEA:22508"/>
        <dbReference type="Rhea" id="RHEA-COMP:17339"/>
        <dbReference type="Rhea" id="RHEA-COMP:17340"/>
        <dbReference type="ChEBI" id="CHEBI:33019"/>
        <dbReference type="ChEBI" id="CHEBI:61560"/>
        <dbReference type="ChEBI" id="CHEBI:173112"/>
        <dbReference type="EC" id="2.7.7.7"/>
    </reaction>
</comment>
<feature type="compositionally biased region" description="Basic and acidic residues" evidence="13">
    <location>
        <begin position="588"/>
        <end position="598"/>
    </location>
</feature>